<dbReference type="AlphaFoldDB" id="A0ABD3X3S4"/>
<comment type="caution">
    <text evidence="1">The sequence shown here is derived from an EMBL/GenBank/DDBJ whole genome shotgun (WGS) entry which is preliminary data.</text>
</comment>
<organism evidence="1 2">
    <name type="scientific">Sinanodonta woodiana</name>
    <name type="common">Chinese pond mussel</name>
    <name type="synonym">Anodonta woodiana</name>
    <dbReference type="NCBI Taxonomy" id="1069815"/>
    <lineage>
        <taxon>Eukaryota</taxon>
        <taxon>Metazoa</taxon>
        <taxon>Spiralia</taxon>
        <taxon>Lophotrochozoa</taxon>
        <taxon>Mollusca</taxon>
        <taxon>Bivalvia</taxon>
        <taxon>Autobranchia</taxon>
        <taxon>Heteroconchia</taxon>
        <taxon>Palaeoheterodonta</taxon>
        <taxon>Unionida</taxon>
        <taxon>Unionoidea</taxon>
        <taxon>Unionidae</taxon>
        <taxon>Unioninae</taxon>
        <taxon>Sinanodonta</taxon>
    </lineage>
</organism>
<dbReference type="EMBL" id="JBJQND010000004">
    <property type="protein sequence ID" value="KAL3879505.1"/>
    <property type="molecule type" value="Genomic_DNA"/>
</dbReference>
<protein>
    <submittedName>
        <fullName evidence="1">Uncharacterized protein</fullName>
    </submittedName>
</protein>
<evidence type="ECO:0000313" key="2">
    <source>
        <dbReference type="Proteomes" id="UP001634394"/>
    </source>
</evidence>
<dbReference type="Proteomes" id="UP001634394">
    <property type="component" value="Unassembled WGS sequence"/>
</dbReference>
<proteinExistence type="predicted"/>
<name>A0ABD3X3S4_SINWO</name>
<accession>A0ABD3X3S4</accession>
<evidence type="ECO:0000313" key="1">
    <source>
        <dbReference type="EMBL" id="KAL3879505.1"/>
    </source>
</evidence>
<reference evidence="1 2" key="1">
    <citation type="submission" date="2024-11" db="EMBL/GenBank/DDBJ databases">
        <title>Chromosome-level genome assembly of the freshwater bivalve Anodonta woodiana.</title>
        <authorList>
            <person name="Chen X."/>
        </authorList>
    </citation>
    <scope>NUCLEOTIDE SEQUENCE [LARGE SCALE GENOMIC DNA]</scope>
    <source>
        <strain evidence="1">MN2024</strain>
        <tissue evidence="1">Gills</tissue>
    </source>
</reference>
<sequence length="115" mass="13286">MFNMLICMFMIGDRYAIRVNASNGPFTTTFPRGHYLSSIGSIHDRSKENSIYCSATNQVHLNNEARFLRGHHFWCFMNLLDYSVAYSVPLGKIQMNALCIHINYKKDHVGKMISY</sequence>
<keyword evidence="2" id="KW-1185">Reference proteome</keyword>
<gene>
    <name evidence="1" type="ORF">ACJMK2_031801</name>
</gene>